<dbReference type="AlphaFoldDB" id="A0A0R0CAX7"/>
<comment type="caution">
    <text evidence="2">The sequence shown here is derived from an EMBL/GenBank/DDBJ whole genome shotgun (WGS) entry which is preliminary data.</text>
</comment>
<gene>
    <name evidence="2" type="ORF">ABB26_10650</name>
</gene>
<dbReference type="EMBL" id="LDJI01000020">
    <property type="protein sequence ID" value="KRG63674.1"/>
    <property type="molecule type" value="Genomic_DNA"/>
</dbReference>
<feature type="transmembrane region" description="Helical" evidence="1">
    <location>
        <begin position="30"/>
        <end position="50"/>
    </location>
</feature>
<sequence length="583" mass="61356">MTSWLPIAIIGAALMVASVRLCMAPRPPRLRLAVLLLLQTAAAALLYLTLSPPTHPVEAGTLVIATRDATAAELAKVPAATRLRLPEAAAMADVAQVPDLATALRQHPGTRELVIVGEGLPARDRDSALPAALRIITNPAPKGLVELQAPPLLVPGARFEVSSRVQGLPGVRVELLDPSGHRADIAAPDKDGRVRLASSTRDAGDVHFTLRVLDADGKVLDHLPVPVRVRAVAAPALRLLAAAPGPELKYLQRWAADTGATLQTGIQVGGGLQLGDAPAALDASSLGKLDLLLLDERRLAALSSAQRGSIGAAMRAGLGVLVRMGGPLDGNARRALREWGLDVRGGEQTTPMKLVTDPAESVETSTPVPMLERFNVTAGGSDVVPLLHAADGTGVGSWRGIGQGRLGVLPISDSYTLVLAGHAPHHAELWNRVLAVLARPLPAAPLSQLPAWSWVGERTTLCGLPAGTQALAPDGSRTALLPDPHANNCSGWWPTQPGWHTIIAGDAQATLLLLNPGDARALHAQQTRDATFALRGNAHQDTTRSTHVPGPRWPWLLAFVLVAALLWWLERRRPQATHVGQGT</sequence>
<evidence type="ECO:0000313" key="3">
    <source>
        <dbReference type="Proteomes" id="UP000050864"/>
    </source>
</evidence>
<accession>A0A0R0CAX7</accession>
<dbReference type="RefSeq" id="WP_057633905.1">
    <property type="nucleotide sequence ID" value="NZ_LDJI01000020.1"/>
</dbReference>
<proteinExistence type="predicted"/>
<dbReference type="PATRIC" id="fig|405444.3.peg.1212"/>
<organism evidence="2 3">
    <name type="scientific">Stenotrophomonas humi</name>
    <dbReference type="NCBI Taxonomy" id="405444"/>
    <lineage>
        <taxon>Bacteria</taxon>
        <taxon>Pseudomonadati</taxon>
        <taxon>Pseudomonadota</taxon>
        <taxon>Gammaproteobacteria</taxon>
        <taxon>Lysobacterales</taxon>
        <taxon>Lysobacteraceae</taxon>
        <taxon>Stenotrophomonas</taxon>
    </lineage>
</organism>
<evidence type="ECO:0000256" key="1">
    <source>
        <dbReference type="SAM" id="Phobius"/>
    </source>
</evidence>
<keyword evidence="1" id="KW-1133">Transmembrane helix</keyword>
<name>A0A0R0CAX7_9GAMM</name>
<dbReference type="OrthoDB" id="7199749at2"/>
<reference evidence="2 3" key="1">
    <citation type="submission" date="2015-05" db="EMBL/GenBank/DDBJ databases">
        <title>Genome sequencing and analysis of members of genus Stenotrophomonas.</title>
        <authorList>
            <person name="Patil P.P."/>
            <person name="Midha S."/>
            <person name="Patil P.B."/>
        </authorList>
    </citation>
    <scope>NUCLEOTIDE SEQUENCE [LARGE SCALE GENOMIC DNA]</scope>
    <source>
        <strain evidence="2 3">DSM 18929</strain>
    </source>
</reference>
<evidence type="ECO:0008006" key="4">
    <source>
        <dbReference type="Google" id="ProtNLM"/>
    </source>
</evidence>
<keyword evidence="1" id="KW-0812">Transmembrane</keyword>
<feature type="transmembrane region" description="Helical" evidence="1">
    <location>
        <begin position="6"/>
        <end position="23"/>
    </location>
</feature>
<keyword evidence="3" id="KW-1185">Reference proteome</keyword>
<evidence type="ECO:0000313" key="2">
    <source>
        <dbReference type="EMBL" id="KRG63674.1"/>
    </source>
</evidence>
<dbReference type="STRING" id="405444.ABB26_10650"/>
<feature type="transmembrane region" description="Helical" evidence="1">
    <location>
        <begin position="553"/>
        <end position="569"/>
    </location>
</feature>
<protein>
    <recommendedName>
        <fullName evidence="4">Carboxypeptidase regulatory-like domain-containing protein</fullName>
    </recommendedName>
</protein>
<keyword evidence="1" id="KW-0472">Membrane</keyword>
<dbReference type="Proteomes" id="UP000050864">
    <property type="component" value="Unassembled WGS sequence"/>
</dbReference>